<dbReference type="GO" id="GO:0004521">
    <property type="term" value="F:RNA endonuclease activity"/>
    <property type="evidence" value="ECO:0007669"/>
    <property type="project" value="TreeGrafter"/>
</dbReference>
<dbReference type="PANTHER" id="PTHR11203:SF49">
    <property type="entry name" value="BLL1145 PROTEIN"/>
    <property type="match status" value="1"/>
</dbReference>
<keyword evidence="2" id="KW-0436">Ligase</keyword>
<evidence type="ECO:0000313" key="2">
    <source>
        <dbReference type="EMBL" id="GEO38843.1"/>
    </source>
</evidence>
<keyword evidence="3" id="KW-1185">Reference proteome</keyword>
<dbReference type="GO" id="GO:0016874">
    <property type="term" value="F:ligase activity"/>
    <property type="evidence" value="ECO:0007669"/>
    <property type="project" value="UniProtKB-KW"/>
</dbReference>
<dbReference type="PANTHER" id="PTHR11203">
    <property type="entry name" value="CLEAVAGE AND POLYADENYLATION SPECIFICITY FACTOR FAMILY MEMBER"/>
    <property type="match status" value="1"/>
</dbReference>
<proteinExistence type="predicted"/>
<dbReference type="InterPro" id="IPR026360">
    <property type="entry name" value="Xnuc_lig_assoc"/>
</dbReference>
<dbReference type="Gene3D" id="3.60.15.10">
    <property type="entry name" value="Ribonuclease Z/Hydroxyacylglutathione hydrolase-like"/>
    <property type="match status" value="1"/>
</dbReference>
<dbReference type="Proteomes" id="UP000321523">
    <property type="component" value="Unassembled WGS sequence"/>
</dbReference>
<dbReference type="NCBIfam" id="TIGR04122">
    <property type="entry name" value="Xnuc_lig_assoc"/>
    <property type="match status" value="1"/>
</dbReference>
<protein>
    <submittedName>
        <fullName evidence="2">DNA ligase-associated DEXH box helicase</fullName>
    </submittedName>
</protein>
<comment type="caution">
    <text evidence="2">The sequence shown here is derived from an EMBL/GenBank/DDBJ whole genome shotgun (WGS) entry which is preliminary data.</text>
</comment>
<sequence length="386" mass="41834">MAFLVDITHMTHMTSTTPAAPSANVASASIPVPESWIKVLPQGLYVEPGDFFVDPVRPAARAVITHGHADHARPNNERVLATPDTLAIMRARYGDAAGASLQALPYGERLRIGEVNVTFVPAGHVLGSAQAVMEYRGCRIVASGDYKRRADATCAPFEPVPCDVFITEATFGLPVFRHPPDEGEIARLLHSVELFPERSHVVGAYALGKCQRVIALLRKAGYDKPIFLHGALIPLSNLYQELGVDLGDLRPATGLKKDAFVGQIVMAPPSAVADRWARRLPDPVVCMASGWMTVRQRAKQRGVELPLVISDHADWDELCQTIDDVGAPEIWVTHGREEALVHHATSRGIRARALAMVGFDEEGQGEMPEPPEVPVRGGSPTQGELL</sequence>
<dbReference type="EMBL" id="BJYZ01000013">
    <property type="protein sequence ID" value="GEO38843.1"/>
    <property type="molecule type" value="Genomic_DNA"/>
</dbReference>
<feature type="region of interest" description="Disordered" evidence="1">
    <location>
        <begin position="362"/>
        <end position="386"/>
    </location>
</feature>
<accession>A0A512DQS0</accession>
<dbReference type="SUPFAM" id="SSF56281">
    <property type="entry name" value="Metallo-hydrolase/oxidoreductase"/>
    <property type="match status" value="1"/>
</dbReference>
<name>A0A512DQS0_9PROT</name>
<dbReference type="InterPro" id="IPR036866">
    <property type="entry name" value="RibonucZ/Hydroxyglut_hydro"/>
</dbReference>
<reference evidence="2 3" key="1">
    <citation type="submission" date="2019-07" db="EMBL/GenBank/DDBJ databases">
        <title>Whole genome shotgun sequence of Skermanella aerolata NBRC 106429.</title>
        <authorList>
            <person name="Hosoyama A."/>
            <person name="Uohara A."/>
            <person name="Ohji S."/>
            <person name="Ichikawa N."/>
        </authorList>
    </citation>
    <scope>NUCLEOTIDE SEQUENCE [LARGE SCALE GENOMIC DNA]</scope>
    <source>
        <strain evidence="2 3">NBRC 106429</strain>
    </source>
</reference>
<dbReference type="InterPro" id="IPR050698">
    <property type="entry name" value="MBL"/>
</dbReference>
<evidence type="ECO:0000256" key="1">
    <source>
        <dbReference type="SAM" id="MobiDB-lite"/>
    </source>
</evidence>
<dbReference type="AlphaFoldDB" id="A0A512DQS0"/>
<organism evidence="2 3">
    <name type="scientific">Skermanella aerolata</name>
    <dbReference type="NCBI Taxonomy" id="393310"/>
    <lineage>
        <taxon>Bacteria</taxon>
        <taxon>Pseudomonadati</taxon>
        <taxon>Pseudomonadota</taxon>
        <taxon>Alphaproteobacteria</taxon>
        <taxon>Rhodospirillales</taxon>
        <taxon>Azospirillaceae</taxon>
        <taxon>Skermanella</taxon>
    </lineage>
</organism>
<gene>
    <name evidence="2" type="ORF">SAE02_29910</name>
</gene>
<evidence type="ECO:0000313" key="3">
    <source>
        <dbReference type="Proteomes" id="UP000321523"/>
    </source>
</evidence>